<gene>
    <name evidence="1" type="ORF">EXD82_09995</name>
</gene>
<dbReference type="GO" id="GO:0005829">
    <property type="term" value="C:cytosol"/>
    <property type="evidence" value="ECO:0007669"/>
    <property type="project" value="TreeGrafter"/>
</dbReference>
<dbReference type="InterPro" id="IPR036390">
    <property type="entry name" value="WH_DNA-bd_sf"/>
</dbReference>
<dbReference type="PROSITE" id="PS51197">
    <property type="entry name" value="HTH_RRF2_2"/>
    <property type="match status" value="1"/>
</dbReference>
<evidence type="ECO:0000313" key="2">
    <source>
        <dbReference type="Proteomes" id="UP000317863"/>
    </source>
</evidence>
<sequence length="130" mass="14856">MLFTRESDYAIRIVRALSDGERSNIKTICRKEDIPEAFAYKIIKKLSNADIVDVKRGVSGGFSLKCDTNDITIYDIVIAIDPEFAITRCINNFCSMNGTDERCKVHKELLLVQKEVENLLKKKSLREILK</sequence>
<organism evidence="1 2">
    <name type="scientific">Peptacetobacter hominis</name>
    <dbReference type="NCBI Taxonomy" id="2743610"/>
    <lineage>
        <taxon>Bacteria</taxon>
        <taxon>Bacillati</taxon>
        <taxon>Bacillota</taxon>
        <taxon>Clostridia</taxon>
        <taxon>Peptostreptococcales</taxon>
        <taxon>Peptostreptococcaceae</taxon>
        <taxon>Peptacetobacter</taxon>
    </lineage>
</organism>
<dbReference type="NCBIfam" id="TIGR00738">
    <property type="entry name" value="rrf2_super"/>
    <property type="match status" value="1"/>
</dbReference>
<dbReference type="RefSeq" id="WP_142536771.1">
    <property type="nucleotide sequence ID" value="NZ_SGJB01000025.1"/>
</dbReference>
<dbReference type="SUPFAM" id="SSF46785">
    <property type="entry name" value="Winged helix' DNA-binding domain"/>
    <property type="match status" value="1"/>
</dbReference>
<dbReference type="GO" id="GO:0003700">
    <property type="term" value="F:DNA-binding transcription factor activity"/>
    <property type="evidence" value="ECO:0007669"/>
    <property type="project" value="TreeGrafter"/>
</dbReference>
<dbReference type="InterPro" id="IPR000944">
    <property type="entry name" value="Tscrpt_reg_Rrf2"/>
</dbReference>
<proteinExistence type="predicted"/>
<dbReference type="InterPro" id="IPR036388">
    <property type="entry name" value="WH-like_DNA-bd_sf"/>
</dbReference>
<comment type="caution">
    <text evidence="1">The sequence shown here is derived from an EMBL/GenBank/DDBJ whole genome shotgun (WGS) entry which is preliminary data.</text>
</comment>
<reference evidence="1 2" key="1">
    <citation type="submission" date="2019-02" db="EMBL/GenBank/DDBJ databases">
        <title>Peptostreptococcaceae bacterium ZHW00191 nov., a new bacterium isolated from the human gut.</title>
        <authorList>
            <person name="Zhou H.-W."/>
            <person name="Chen X.-J."/>
        </authorList>
    </citation>
    <scope>NUCLEOTIDE SEQUENCE [LARGE SCALE GENOMIC DNA]</scope>
    <source>
        <strain evidence="1 2">ZHW00191</strain>
    </source>
</reference>
<dbReference type="AlphaFoldDB" id="A0A544QSX8"/>
<dbReference type="EMBL" id="SGJB01000025">
    <property type="protein sequence ID" value="TQQ83143.1"/>
    <property type="molecule type" value="Genomic_DNA"/>
</dbReference>
<dbReference type="OrthoDB" id="9808360at2"/>
<dbReference type="PANTHER" id="PTHR33221">
    <property type="entry name" value="WINGED HELIX-TURN-HELIX TRANSCRIPTIONAL REGULATOR, RRF2 FAMILY"/>
    <property type="match status" value="1"/>
</dbReference>
<dbReference type="PANTHER" id="PTHR33221:SF2">
    <property type="entry name" value="TRANSCRIPTIONAL REGULATOR"/>
    <property type="match status" value="1"/>
</dbReference>
<name>A0A544QSX8_9FIRM</name>
<keyword evidence="2" id="KW-1185">Reference proteome</keyword>
<dbReference type="Pfam" id="PF02082">
    <property type="entry name" value="Rrf2"/>
    <property type="match status" value="1"/>
</dbReference>
<dbReference type="Gene3D" id="1.10.10.10">
    <property type="entry name" value="Winged helix-like DNA-binding domain superfamily/Winged helix DNA-binding domain"/>
    <property type="match status" value="1"/>
</dbReference>
<dbReference type="Proteomes" id="UP000317863">
    <property type="component" value="Unassembled WGS sequence"/>
</dbReference>
<accession>A0A544QSX8</accession>
<protein>
    <submittedName>
        <fullName evidence="1">Rrf2 family transcriptional regulator</fullName>
    </submittedName>
</protein>
<evidence type="ECO:0000313" key="1">
    <source>
        <dbReference type="EMBL" id="TQQ83143.1"/>
    </source>
</evidence>